<evidence type="ECO:0000256" key="4">
    <source>
        <dbReference type="ARBA" id="ARBA00023125"/>
    </source>
</evidence>
<keyword evidence="3" id="KW-0731">Sigma factor</keyword>
<dbReference type="InterPro" id="IPR013325">
    <property type="entry name" value="RNA_pol_sigma_r2"/>
</dbReference>
<comment type="similarity">
    <text evidence="1">Belongs to the sigma-70 factor family. ECF subfamily.</text>
</comment>
<evidence type="ECO:0000259" key="6">
    <source>
        <dbReference type="Pfam" id="PF08281"/>
    </source>
</evidence>
<comment type="caution">
    <text evidence="7">The sequence shown here is derived from an EMBL/GenBank/DDBJ whole genome shotgun (WGS) entry which is preliminary data.</text>
</comment>
<sequence length="142" mass="15974">MPHGVWRQDAVQEAFVRAVARPYKVLAADSSEAWLRTVSLNIARTRFRRRHRRDVLMRRIPPRPEAIPGAGPEWLATMAAIRNLPAPQAEAIALHYLADLPIDEIARTLGAPVGTIKARLSRAWVALNAILTEQNEKDEERS</sequence>
<keyword evidence="2" id="KW-0805">Transcription regulation</keyword>
<dbReference type="EMBL" id="BAAANY010000005">
    <property type="protein sequence ID" value="GAA1664966.1"/>
    <property type="molecule type" value="Genomic_DNA"/>
</dbReference>
<proteinExistence type="inferred from homology"/>
<dbReference type="Gene3D" id="1.10.1740.10">
    <property type="match status" value="1"/>
</dbReference>
<evidence type="ECO:0000313" key="8">
    <source>
        <dbReference type="Proteomes" id="UP001500618"/>
    </source>
</evidence>
<dbReference type="Gene3D" id="1.10.10.10">
    <property type="entry name" value="Winged helix-like DNA-binding domain superfamily/Winged helix DNA-binding domain"/>
    <property type="match status" value="1"/>
</dbReference>
<reference evidence="7 8" key="1">
    <citation type="journal article" date="2019" name="Int. J. Syst. Evol. Microbiol.">
        <title>The Global Catalogue of Microorganisms (GCM) 10K type strain sequencing project: providing services to taxonomists for standard genome sequencing and annotation.</title>
        <authorList>
            <consortium name="The Broad Institute Genomics Platform"/>
            <consortium name="The Broad Institute Genome Sequencing Center for Infectious Disease"/>
            <person name="Wu L."/>
            <person name="Ma J."/>
        </authorList>
    </citation>
    <scope>NUCLEOTIDE SEQUENCE [LARGE SCALE GENOMIC DNA]</scope>
    <source>
        <strain evidence="7 8">JCM 14718</strain>
    </source>
</reference>
<protein>
    <recommendedName>
        <fullName evidence="6">RNA polymerase sigma factor 70 region 4 type 2 domain-containing protein</fullName>
    </recommendedName>
</protein>
<name>A0ABN2G3Z8_9ACTN</name>
<keyword evidence="5" id="KW-0804">Transcription</keyword>
<evidence type="ECO:0000256" key="1">
    <source>
        <dbReference type="ARBA" id="ARBA00010641"/>
    </source>
</evidence>
<dbReference type="Proteomes" id="UP001500618">
    <property type="component" value="Unassembled WGS sequence"/>
</dbReference>
<keyword evidence="4" id="KW-0238">DNA-binding</keyword>
<dbReference type="InterPro" id="IPR036388">
    <property type="entry name" value="WH-like_DNA-bd_sf"/>
</dbReference>
<evidence type="ECO:0000313" key="7">
    <source>
        <dbReference type="EMBL" id="GAA1664966.1"/>
    </source>
</evidence>
<dbReference type="Pfam" id="PF08281">
    <property type="entry name" value="Sigma70_r4_2"/>
    <property type="match status" value="1"/>
</dbReference>
<dbReference type="PANTHER" id="PTHR43133">
    <property type="entry name" value="RNA POLYMERASE ECF-TYPE SIGMA FACTO"/>
    <property type="match status" value="1"/>
</dbReference>
<keyword evidence="8" id="KW-1185">Reference proteome</keyword>
<dbReference type="PANTHER" id="PTHR43133:SF50">
    <property type="entry name" value="ECF RNA POLYMERASE SIGMA FACTOR SIGM"/>
    <property type="match status" value="1"/>
</dbReference>
<dbReference type="InterPro" id="IPR013324">
    <property type="entry name" value="RNA_pol_sigma_r3/r4-like"/>
</dbReference>
<feature type="domain" description="RNA polymerase sigma factor 70 region 4 type 2" evidence="6">
    <location>
        <begin position="77"/>
        <end position="123"/>
    </location>
</feature>
<evidence type="ECO:0000256" key="2">
    <source>
        <dbReference type="ARBA" id="ARBA00023015"/>
    </source>
</evidence>
<evidence type="ECO:0000256" key="5">
    <source>
        <dbReference type="ARBA" id="ARBA00023163"/>
    </source>
</evidence>
<dbReference type="InterPro" id="IPR039425">
    <property type="entry name" value="RNA_pol_sigma-70-like"/>
</dbReference>
<dbReference type="RefSeq" id="WP_344308074.1">
    <property type="nucleotide sequence ID" value="NZ_BAAANY010000005.1"/>
</dbReference>
<organism evidence="7 8">
    <name type="scientific">Fodinicola feengrottensis</name>
    <dbReference type="NCBI Taxonomy" id="435914"/>
    <lineage>
        <taxon>Bacteria</taxon>
        <taxon>Bacillati</taxon>
        <taxon>Actinomycetota</taxon>
        <taxon>Actinomycetes</taxon>
        <taxon>Mycobacteriales</taxon>
        <taxon>Fodinicola</taxon>
    </lineage>
</organism>
<dbReference type="SUPFAM" id="SSF88946">
    <property type="entry name" value="Sigma2 domain of RNA polymerase sigma factors"/>
    <property type="match status" value="1"/>
</dbReference>
<dbReference type="InterPro" id="IPR013249">
    <property type="entry name" value="RNA_pol_sigma70_r4_t2"/>
</dbReference>
<evidence type="ECO:0000256" key="3">
    <source>
        <dbReference type="ARBA" id="ARBA00023082"/>
    </source>
</evidence>
<gene>
    <name evidence="7" type="ORF">GCM10009765_13170</name>
</gene>
<accession>A0ABN2G3Z8</accession>
<dbReference type="SUPFAM" id="SSF88659">
    <property type="entry name" value="Sigma3 and sigma4 domains of RNA polymerase sigma factors"/>
    <property type="match status" value="1"/>
</dbReference>